<dbReference type="NCBIfam" id="TIGR04197">
    <property type="entry name" value="T7SS_SACOL2603"/>
    <property type="match status" value="1"/>
</dbReference>
<dbReference type="InterPro" id="IPR021477">
    <property type="entry name" value="TVIIS_effector_SACOL2603_fam"/>
</dbReference>
<feature type="compositionally biased region" description="Basic and acidic residues" evidence="1">
    <location>
        <begin position="74"/>
        <end position="84"/>
    </location>
</feature>
<proteinExistence type="predicted"/>
<evidence type="ECO:0008006" key="4">
    <source>
        <dbReference type="Google" id="ProtNLM"/>
    </source>
</evidence>
<evidence type="ECO:0000313" key="2">
    <source>
        <dbReference type="EMBL" id="GAE32064.1"/>
    </source>
</evidence>
<dbReference type="EMBL" id="BAUU01000028">
    <property type="protein sequence ID" value="GAE32064.1"/>
    <property type="molecule type" value="Genomic_DNA"/>
</dbReference>
<reference evidence="2" key="1">
    <citation type="journal article" date="2014" name="Genome Announc.">
        <title>Draft Genome Sequences of Three Alkaliphilic Bacillus Strains, Bacillus wakoensis JCM 9140T, Bacillus akibai JCM 9157T, and Bacillus hemicellulosilyticus JCM 9152T.</title>
        <authorList>
            <person name="Yuki M."/>
            <person name="Oshima K."/>
            <person name="Suda W."/>
            <person name="Oshida Y."/>
            <person name="Kitamura K."/>
            <person name="Iida T."/>
            <person name="Hattori M."/>
            <person name="Ohkuma M."/>
        </authorList>
    </citation>
    <scope>NUCLEOTIDE SEQUENCE [LARGE SCALE GENOMIC DNA]</scope>
    <source>
        <strain evidence="2">JCM 9152</strain>
    </source>
</reference>
<dbReference type="STRING" id="1236971.JCM9152_3580"/>
<keyword evidence="3" id="KW-1185">Reference proteome</keyword>
<organism evidence="2 3">
    <name type="scientific">Halalkalibacter hemicellulosilyticusJCM 9152</name>
    <dbReference type="NCBI Taxonomy" id="1236971"/>
    <lineage>
        <taxon>Bacteria</taxon>
        <taxon>Bacillati</taxon>
        <taxon>Bacillota</taxon>
        <taxon>Bacilli</taxon>
        <taxon>Bacillales</taxon>
        <taxon>Bacillaceae</taxon>
        <taxon>Halalkalibacter</taxon>
    </lineage>
</organism>
<protein>
    <recommendedName>
        <fullName evidence="4">Type VII secretion effector</fullName>
    </recommendedName>
</protein>
<dbReference type="Pfam" id="PF17279">
    <property type="entry name" value="DUF5344"/>
    <property type="match status" value="1"/>
</dbReference>
<sequence length="97" mass="10795">MSKEVSINLPVFQANVSNLKTSVANIESNHLTNAFSKTNIEPFTKGLENANELMELLERYKSIVEADAATLEKTGEQIREKDAELAPASHPGRQRIR</sequence>
<dbReference type="Proteomes" id="UP000018895">
    <property type="component" value="Unassembled WGS sequence"/>
</dbReference>
<dbReference type="InterPro" id="IPR046318">
    <property type="entry name" value="DUF5344"/>
</dbReference>
<dbReference type="RefSeq" id="WP_035346303.1">
    <property type="nucleotide sequence ID" value="NZ_BAUU01000028.1"/>
</dbReference>
<gene>
    <name evidence="2" type="ORF">JCM9152_3580</name>
</gene>
<dbReference type="AlphaFoldDB" id="W4QL48"/>
<dbReference type="OrthoDB" id="2705520at2"/>
<name>W4QL48_9BACI</name>
<comment type="caution">
    <text evidence="2">The sequence shown here is derived from an EMBL/GenBank/DDBJ whole genome shotgun (WGS) entry which is preliminary data.</text>
</comment>
<accession>W4QL48</accession>
<feature type="region of interest" description="Disordered" evidence="1">
    <location>
        <begin position="74"/>
        <end position="97"/>
    </location>
</feature>
<evidence type="ECO:0000256" key="1">
    <source>
        <dbReference type="SAM" id="MobiDB-lite"/>
    </source>
</evidence>
<evidence type="ECO:0000313" key="3">
    <source>
        <dbReference type="Proteomes" id="UP000018895"/>
    </source>
</evidence>